<accession>A0A168HFK4</accession>
<dbReference type="CDD" id="cd00170">
    <property type="entry name" value="SEC14"/>
    <property type="match status" value="1"/>
</dbReference>
<feature type="compositionally biased region" description="Pro residues" evidence="1">
    <location>
        <begin position="337"/>
        <end position="351"/>
    </location>
</feature>
<dbReference type="Pfam" id="PF00650">
    <property type="entry name" value="CRAL_TRIO"/>
    <property type="match status" value="1"/>
</dbReference>
<evidence type="ECO:0000259" key="2">
    <source>
        <dbReference type="PROSITE" id="PS50191"/>
    </source>
</evidence>
<evidence type="ECO:0000313" key="3">
    <source>
        <dbReference type="EMBL" id="OAC98732.1"/>
    </source>
</evidence>
<proteinExistence type="predicted"/>
<dbReference type="VEuPathDB" id="FungiDB:MUCCIDRAFT_167171"/>
<organism evidence="3 4">
    <name type="scientific">Mucor lusitanicus CBS 277.49</name>
    <dbReference type="NCBI Taxonomy" id="747725"/>
    <lineage>
        <taxon>Eukaryota</taxon>
        <taxon>Fungi</taxon>
        <taxon>Fungi incertae sedis</taxon>
        <taxon>Mucoromycota</taxon>
        <taxon>Mucoromycotina</taxon>
        <taxon>Mucoromycetes</taxon>
        <taxon>Mucorales</taxon>
        <taxon>Mucorineae</taxon>
        <taxon>Mucoraceae</taxon>
        <taxon>Mucor</taxon>
    </lineage>
</organism>
<feature type="compositionally biased region" description="Polar residues" evidence="1">
    <location>
        <begin position="608"/>
        <end position="622"/>
    </location>
</feature>
<gene>
    <name evidence="3" type="ORF">MUCCIDRAFT_167171</name>
</gene>
<keyword evidence="4" id="KW-1185">Reference proteome</keyword>
<dbReference type="SUPFAM" id="SSF46938">
    <property type="entry name" value="CRAL/TRIO N-terminal domain"/>
    <property type="match status" value="1"/>
</dbReference>
<dbReference type="InterPro" id="IPR036273">
    <property type="entry name" value="CRAL/TRIO_N_dom_sf"/>
</dbReference>
<dbReference type="InterPro" id="IPR001251">
    <property type="entry name" value="CRAL-TRIO_dom"/>
</dbReference>
<evidence type="ECO:0000256" key="1">
    <source>
        <dbReference type="SAM" id="MobiDB-lite"/>
    </source>
</evidence>
<dbReference type="PROSITE" id="PS50191">
    <property type="entry name" value="CRAL_TRIO"/>
    <property type="match status" value="1"/>
</dbReference>
<reference evidence="3 4" key="1">
    <citation type="submission" date="2015-06" db="EMBL/GenBank/DDBJ databases">
        <title>Expansion of signal transduction pathways in fungi by whole-genome duplication.</title>
        <authorList>
            <consortium name="DOE Joint Genome Institute"/>
            <person name="Corrochano L.M."/>
            <person name="Kuo A."/>
            <person name="Marcet-Houben M."/>
            <person name="Polaino S."/>
            <person name="Salamov A."/>
            <person name="Villalobos J.M."/>
            <person name="Alvarez M.I."/>
            <person name="Avalos J."/>
            <person name="Benito E.P."/>
            <person name="Benoit I."/>
            <person name="Burger G."/>
            <person name="Camino L.P."/>
            <person name="Canovas D."/>
            <person name="Cerda-Olmedo E."/>
            <person name="Cheng J.-F."/>
            <person name="Dominguez A."/>
            <person name="Elias M."/>
            <person name="Eslava A.P."/>
            <person name="Glaser F."/>
            <person name="Grimwood J."/>
            <person name="Gutierrez G."/>
            <person name="Heitman J."/>
            <person name="Henrissat B."/>
            <person name="Iturriaga E.A."/>
            <person name="Lang B.F."/>
            <person name="Lavin J.L."/>
            <person name="Lee S."/>
            <person name="Li W."/>
            <person name="Lindquist E."/>
            <person name="Lopez-Garcia S."/>
            <person name="Luque E.M."/>
            <person name="Marcos A.T."/>
            <person name="Martin J."/>
            <person name="Mccluskey K."/>
            <person name="Medina H.R."/>
            <person name="Miralles-Duran A."/>
            <person name="Miyazaki A."/>
            <person name="Munoz-Torres E."/>
            <person name="Oguiza J.A."/>
            <person name="Ohm R."/>
            <person name="Olmedo M."/>
            <person name="Orejas M."/>
            <person name="Ortiz-Castellanos L."/>
            <person name="Pisabarro A.G."/>
            <person name="Rodriguez-Romero J."/>
            <person name="Ruiz-Herrera J."/>
            <person name="Ruiz-Vazquez R."/>
            <person name="Sanz C."/>
            <person name="Schackwitz W."/>
            <person name="Schmutz J."/>
            <person name="Shahriari M."/>
            <person name="Shelest E."/>
            <person name="Silva-Franco F."/>
            <person name="Soanes D."/>
            <person name="Syed K."/>
            <person name="Tagua V.G."/>
            <person name="Talbot N.J."/>
            <person name="Thon M."/>
            <person name="De Vries R.P."/>
            <person name="Wiebenga A."/>
            <person name="Yadav J.S."/>
            <person name="Braun E.L."/>
            <person name="Baker S."/>
            <person name="Garre V."/>
            <person name="Horwitz B."/>
            <person name="Torres-Martinez S."/>
            <person name="Idnurm A."/>
            <person name="Herrera-Estrella A."/>
            <person name="Gabaldon T."/>
            <person name="Grigoriev I.V."/>
        </authorList>
    </citation>
    <scope>NUCLEOTIDE SEQUENCE [LARGE SCALE GENOMIC DNA]</scope>
    <source>
        <strain evidence="3 4">CBS 277.49</strain>
    </source>
</reference>
<dbReference type="EMBL" id="AMYB01000009">
    <property type="protein sequence ID" value="OAC98732.1"/>
    <property type="molecule type" value="Genomic_DNA"/>
</dbReference>
<dbReference type="PANTHER" id="PTHR46590:SF4">
    <property type="entry name" value="CRAL-TRIO DOMAIN-CONTAINING PROTEIN"/>
    <property type="match status" value="1"/>
</dbReference>
<dbReference type="Gene3D" id="3.40.525.10">
    <property type="entry name" value="CRAL-TRIO lipid binding domain"/>
    <property type="match status" value="1"/>
</dbReference>
<comment type="caution">
    <text evidence="3">The sequence shown here is derived from an EMBL/GenBank/DDBJ whole genome shotgun (WGS) entry which is preliminary data.</text>
</comment>
<dbReference type="InterPro" id="IPR036865">
    <property type="entry name" value="CRAL-TRIO_dom_sf"/>
</dbReference>
<dbReference type="AlphaFoldDB" id="A0A168HFK4"/>
<evidence type="ECO:0000313" key="4">
    <source>
        <dbReference type="Proteomes" id="UP000077051"/>
    </source>
</evidence>
<dbReference type="InterPro" id="IPR052432">
    <property type="entry name" value="PITP/CRAL-TRIO"/>
</dbReference>
<name>A0A168HFK4_MUCCL</name>
<feature type="domain" description="CRAL-TRIO" evidence="2">
    <location>
        <begin position="93"/>
        <end position="270"/>
    </location>
</feature>
<sequence>MVSLEQQEKVVFLNSQYQDNSELIARMQETLLKDIVLLKLTVDELHDTKEYLKDKVTIFRFLRECKFDFDQAHARLLDTILWRIEYKIDHLTYEDAIEFFDQNGFVFFHGTDNTASHPLVFVQLRYFPKQFKEKKSLTEHIRPFACLIMEMARKLTWEMTCDRETRGEPCALVSRMTVLVNVSKAPLIPIDAELIKTMGVILDERFPGFVNNINVLNFGWMYQGVWSLLKHLLSEEAKESIHFTTIRELQPIISEDRILKDMGGTDDYAWTFDADQVLQKYGCGYEKRRQEAEILPNTPPLSMGEVETERVRSRSNSISSSEGGDEFFDANDVLLPSPQPVPTTPPPPPPTMHELPPLIAPIRSDIIPPPSISSPLKSSFTPTAPTLTSAAALPGTSLHNSNSYYGNLSSWAGLRLGVNFLTSFIDTKQHRPLNKSTGGLHALEDTNDSSVIVVEPAAPGTAAIHTSAPPAIAAGARAASGTVSHSTGPTFALASSTQRIQRIHTFFKRLTHQLLQLSFGPNKGVVYWVVLYLFLRGPVETLVRKSLLRSTLVGPKKLSTTTIGITAAIAAVPQLTQSASSTTTSSASDPDYLGLYKLYEDPSVETSTFSSRLGQAGSTTANVGVEASESSEMIEEE</sequence>
<feature type="region of interest" description="Disordered" evidence="1">
    <location>
        <begin position="608"/>
        <end position="637"/>
    </location>
</feature>
<dbReference type="Proteomes" id="UP000077051">
    <property type="component" value="Unassembled WGS sequence"/>
</dbReference>
<protein>
    <recommendedName>
        <fullName evidence="2">CRAL-TRIO domain-containing protein</fullName>
    </recommendedName>
</protein>
<dbReference type="STRING" id="747725.A0A168HFK4"/>
<dbReference type="OrthoDB" id="75724at2759"/>
<feature type="region of interest" description="Disordered" evidence="1">
    <location>
        <begin position="296"/>
        <end position="355"/>
    </location>
</feature>
<dbReference type="SUPFAM" id="SSF52087">
    <property type="entry name" value="CRAL/TRIO domain"/>
    <property type="match status" value="1"/>
</dbReference>
<dbReference type="PANTHER" id="PTHR46590">
    <property type="entry name" value="PHOSPHATIDYLINOSITOL TRANSFER PROTEIN CSR1-RELATED"/>
    <property type="match status" value="1"/>
</dbReference>